<reference evidence="2 3" key="1">
    <citation type="submission" date="2024-01" db="EMBL/GenBank/DDBJ databases">
        <title>The genomes of 5 underutilized Papilionoideae crops provide insights into root nodulation and disease resistanc.</title>
        <authorList>
            <person name="Jiang F."/>
        </authorList>
    </citation>
    <scope>NUCLEOTIDE SEQUENCE [LARGE SCALE GENOMIC DNA]</scope>
    <source>
        <strain evidence="2">JINMINGXINNONG_FW02</strain>
        <tissue evidence="2">Leaves</tissue>
    </source>
</reference>
<organism evidence="2 3">
    <name type="scientific">Phaseolus coccineus</name>
    <name type="common">Scarlet runner bean</name>
    <name type="synonym">Phaseolus multiflorus</name>
    <dbReference type="NCBI Taxonomy" id="3886"/>
    <lineage>
        <taxon>Eukaryota</taxon>
        <taxon>Viridiplantae</taxon>
        <taxon>Streptophyta</taxon>
        <taxon>Embryophyta</taxon>
        <taxon>Tracheophyta</taxon>
        <taxon>Spermatophyta</taxon>
        <taxon>Magnoliopsida</taxon>
        <taxon>eudicotyledons</taxon>
        <taxon>Gunneridae</taxon>
        <taxon>Pentapetalae</taxon>
        <taxon>rosids</taxon>
        <taxon>fabids</taxon>
        <taxon>Fabales</taxon>
        <taxon>Fabaceae</taxon>
        <taxon>Papilionoideae</taxon>
        <taxon>50 kb inversion clade</taxon>
        <taxon>NPAAA clade</taxon>
        <taxon>indigoferoid/millettioid clade</taxon>
        <taxon>Phaseoleae</taxon>
        <taxon>Phaseolus</taxon>
    </lineage>
</organism>
<feature type="region of interest" description="Disordered" evidence="1">
    <location>
        <begin position="1"/>
        <end position="29"/>
    </location>
</feature>
<feature type="compositionally biased region" description="Low complexity" evidence="1">
    <location>
        <begin position="1"/>
        <end position="11"/>
    </location>
</feature>
<accession>A0AAN9RMZ5</accession>
<comment type="caution">
    <text evidence="2">The sequence shown here is derived from an EMBL/GenBank/DDBJ whole genome shotgun (WGS) entry which is preliminary data.</text>
</comment>
<feature type="compositionally biased region" description="Low complexity" evidence="1">
    <location>
        <begin position="71"/>
        <end position="82"/>
    </location>
</feature>
<evidence type="ECO:0000313" key="3">
    <source>
        <dbReference type="Proteomes" id="UP001374584"/>
    </source>
</evidence>
<feature type="compositionally biased region" description="Polar residues" evidence="1">
    <location>
        <begin position="12"/>
        <end position="21"/>
    </location>
</feature>
<feature type="region of interest" description="Disordered" evidence="1">
    <location>
        <begin position="70"/>
        <end position="104"/>
    </location>
</feature>
<sequence>MGGGNRRSNNNTSDTATPNNPKSRKRKRFRCQNRIICRRWFLVQLAPSLSHPHSREKFYRIFFHQDSSIVKGRSSGSNNKSGSQHRVEGSPSKSGLTKSSGATIGYNYPSLDYHVCCT</sequence>
<dbReference type="EMBL" id="JAYMYR010000002">
    <property type="protein sequence ID" value="KAK7378486.1"/>
    <property type="molecule type" value="Genomic_DNA"/>
</dbReference>
<protein>
    <submittedName>
        <fullName evidence="2">Uncharacterized protein</fullName>
    </submittedName>
</protein>
<proteinExistence type="predicted"/>
<feature type="compositionally biased region" description="Polar residues" evidence="1">
    <location>
        <begin position="91"/>
        <end position="102"/>
    </location>
</feature>
<evidence type="ECO:0000313" key="2">
    <source>
        <dbReference type="EMBL" id="KAK7378486.1"/>
    </source>
</evidence>
<dbReference type="Proteomes" id="UP001374584">
    <property type="component" value="Unassembled WGS sequence"/>
</dbReference>
<keyword evidence="3" id="KW-1185">Reference proteome</keyword>
<evidence type="ECO:0000256" key="1">
    <source>
        <dbReference type="SAM" id="MobiDB-lite"/>
    </source>
</evidence>
<gene>
    <name evidence="2" type="ORF">VNO80_03928</name>
</gene>
<name>A0AAN9RMZ5_PHACN</name>
<dbReference type="AlphaFoldDB" id="A0AAN9RMZ5"/>